<dbReference type="STRING" id="40998.A0A2P8A2Y3"/>
<feature type="transmembrane region" description="Helical" evidence="6">
    <location>
        <begin position="236"/>
        <end position="260"/>
    </location>
</feature>
<keyword evidence="4 6" id="KW-1133">Transmembrane helix</keyword>
<feature type="transmembrane region" description="Helical" evidence="6">
    <location>
        <begin position="334"/>
        <end position="354"/>
    </location>
</feature>
<evidence type="ECO:0000313" key="8">
    <source>
        <dbReference type="Proteomes" id="UP000243723"/>
    </source>
</evidence>
<dbReference type="GO" id="GO:0016020">
    <property type="term" value="C:membrane"/>
    <property type="evidence" value="ECO:0007669"/>
    <property type="project" value="UniProtKB-SubCell"/>
</dbReference>
<organism evidence="7 8">
    <name type="scientific">Elsinoe australis</name>
    <dbReference type="NCBI Taxonomy" id="40998"/>
    <lineage>
        <taxon>Eukaryota</taxon>
        <taxon>Fungi</taxon>
        <taxon>Dikarya</taxon>
        <taxon>Ascomycota</taxon>
        <taxon>Pezizomycotina</taxon>
        <taxon>Dothideomycetes</taxon>
        <taxon>Dothideomycetidae</taxon>
        <taxon>Myriangiales</taxon>
        <taxon>Elsinoaceae</taxon>
        <taxon>Elsinoe</taxon>
    </lineage>
</organism>
<name>A0A2P8A2Y3_9PEZI</name>
<reference evidence="7 8" key="1">
    <citation type="submission" date="2017-05" db="EMBL/GenBank/DDBJ databases">
        <title>Draft genome sequence of Elsinoe australis.</title>
        <authorList>
            <person name="Cheng Q."/>
        </authorList>
    </citation>
    <scope>NUCLEOTIDE SEQUENCE [LARGE SCALE GENOMIC DNA]</scope>
    <source>
        <strain evidence="7 8">NL1</strain>
    </source>
</reference>
<feature type="transmembrane region" description="Helical" evidence="6">
    <location>
        <begin position="484"/>
        <end position="502"/>
    </location>
</feature>
<evidence type="ECO:0000256" key="4">
    <source>
        <dbReference type="ARBA" id="ARBA00022989"/>
    </source>
</evidence>
<feature type="transmembrane region" description="Helical" evidence="6">
    <location>
        <begin position="43"/>
        <end position="68"/>
    </location>
</feature>
<feature type="transmembrane region" description="Helical" evidence="6">
    <location>
        <begin position="385"/>
        <end position="403"/>
    </location>
</feature>
<comment type="subcellular location">
    <subcellularLocation>
        <location evidence="1">Membrane</location>
        <topology evidence="1">Multi-pass membrane protein</topology>
    </subcellularLocation>
</comment>
<dbReference type="PANTHER" id="PTHR45649">
    <property type="entry name" value="AMINO-ACID PERMEASE BAT1"/>
    <property type="match status" value="1"/>
</dbReference>
<dbReference type="Pfam" id="PF13520">
    <property type="entry name" value="AA_permease_2"/>
    <property type="match status" value="1"/>
</dbReference>
<feature type="transmembrane region" description="Helical" evidence="6">
    <location>
        <begin position="122"/>
        <end position="146"/>
    </location>
</feature>
<keyword evidence="5 6" id="KW-0472">Membrane</keyword>
<dbReference type="EMBL" id="NHZQ01000072">
    <property type="protein sequence ID" value="PSK54816.1"/>
    <property type="molecule type" value="Genomic_DNA"/>
</dbReference>
<dbReference type="InterPro" id="IPR002293">
    <property type="entry name" value="AA/rel_permease1"/>
</dbReference>
<gene>
    <name evidence="7" type="ORF">B9Z65_3905</name>
</gene>
<dbReference type="GO" id="GO:0022857">
    <property type="term" value="F:transmembrane transporter activity"/>
    <property type="evidence" value="ECO:0007669"/>
    <property type="project" value="InterPro"/>
</dbReference>
<evidence type="ECO:0000256" key="1">
    <source>
        <dbReference type="ARBA" id="ARBA00004141"/>
    </source>
</evidence>
<keyword evidence="2" id="KW-0813">Transport</keyword>
<dbReference type="Proteomes" id="UP000243723">
    <property type="component" value="Unassembled WGS sequence"/>
</dbReference>
<dbReference type="AlphaFoldDB" id="A0A2P8A2Y3"/>
<feature type="transmembrane region" description="Helical" evidence="6">
    <location>
        <begin position="281"/>
        <end position="303"/>
    </location>
</feature>
<feature type="transmembrane region" description="Helical" evidence="6">
    <location>
        <begin position="409"/>
        <end position="429"/>
    </location>
</feature>
<dbReference type="Gene3D" id="1.20.1740.10">
    <property type="entry name" value="Amino acid/polyamine transporter I"/>
    <property type="match status" value="1"/>
</dbReference>
<feature type="transmembrane region" description="Helical" evidence="6">
    <location>
        <begin position="166"/>
        <end position="186"/>
    </location>
</feature>
<evidence type="ECO:0000313" key="7">
    <source>
        <dbReference type="EMBL" id="PSK54816.1"/>
    </source>
</evidence>
<evidence type="ECO:0000256" key="3">
    <source>
        <dbReference type="ARBA" id="ARBA00022692"/>
    </source>
</evidence>
<sequence>MSSKPGAEEKDIEQHTAELSQSSSKIVLNTSGHAQEIDRTFKLLSVCALAITIDNGWIAGSGALVVALYNGGGPGVLYELLFSTFFYLIIGTCTSELASAIPSSAGVYHWAAVTAGPKYGRVCSFYAGVWNMFAWLTACASATLIYGNTMMAMYCLYHPGFEPQRWQIFIIFAILLWIVCLIIAFCQPYLHKIATWSVFASLGGWVISLVLVAALPSKTGYGHATHNFVWTEWTNLTGWSSDVFVFLAGSLNGAWTIGTLDSITHMAEEMPDPRRNIPKATFCYLAVGTITTFSWYAVLLYAITDMSAVADSPLTTLPLAGIFQQAARSDAGTMALLCIFFFASFPSIPGLYLTTSRILWTLGRDHALPFSDWVGRTDPKHKNPFNAAIATGCIVTCLGLIYVGSSTAFSALVGCFVILSLISYLAAILPNLITRRKYVRPGPFWMGDKVAYAAMGVSTCYTVVMSVIWMFPFAVPFDAATMNYASLICGGATILITPWYMWKRHHGYMGPIVLMDAADDVQKGYVLVGEALENDRKLRLAAEKLRSEGAH</sequence>
<proteinExistence type="predicted"/>
<keyword evidence="8" id="KW-1185">Reference proteome</keyword>
<feature type="transmembrane region" description="Helical" evidence="6">
    <location>
        <begin position="450"/>
        <end position="472"/>
    </location>
</feature>
<accession>A0A2P8A2Y3</accession>
<evidence type="ECO:0000256" key="5">
    <source>
        <dbReference type="ARBA" id="ARBA00023136"/>
    </source>
</evidence>
<evidence type="ECO:0000256" key="2">
    <source>
        <dbReference type="ARBA" id="ARBA00022448"/>
    </source>
</evidence>
<feature type="transmembrane region" description="Helical" evidence="6">
    <location>
        <begin position="80"/>
        <end position="101"/>
    </location>
</feature>
<comment type="caution">
    <text evidence="7">The sequence shown here is derived from an EMBL/GenBank/DDBJ whole genome shotgun (WGS) entry which is preliminary data.</text>
</comment>
<dbReference type="PIRSF" id="PIRSF006060">
    <property type="entry name" value="AA_transporter"/>
    <property type="match status" value="1"/>
</dbReference>
<dbReference type="PANTHER" id="PTHR45649:SF27">
    <property type="entry name" value="CHOLINE TRANSPORTER (EUROFUNG)"/>
    <property type="match status" value="1"/>
</dbReference>
<feature type="transmembrane region" description="Helical" evidence="6">
    <location>
        <begin position="193"/>
        <end position="216"/>
    </location>
</feature>
<protein>
    <submittedName>
        <fullName evidence="7">Choline transport protein</fullName>
    </submittedName>
</protein>
<dbReference type="OrthoDB" id="3900342at2759"/>
<evidence type="ECO:0000256" key="6">
    <source>
        <dbReference type="SAM" id="Phobius"/>
    </source>
</evidence>
<keyword evidence="3 6" id="KW-0812">Transmembrane</keyword>